<evidence type="ECO:0000259" key="3">
    <source>
        <dbReference type="Pfam" id="PF18957"/>
    </source>
</evidence>
<keyword evidence="2" id="KW-0812">Transmembrane</keyword>
<dbReference type="InterPro" id="IPR013783">
    <property type="entry name" value="Ig-like_fold"/>
</dbReference>
<name>A0A6H2ENE0_9ACTO</name>
<feature type="region of interest" description="Disordered" evidence="1">
    <location>
        <begin position="960"/>
        <end position="980"/>
    </location>
</feature>
<feature type="region of interest" description="Disordered" evidence="1">
    <location>
        <begin position="1707"/>
        <end position="1765"/>
    </location>
</feature>
<feature type="compositionally biased region" description="Basic and acidic residues" evidence="1">
    <location>
        <begin position="1144"/>
        <end position="1160"/>
    </location>
</feature>
<keyword evidence="2" id="KW-1133">Transmembrane helix</keyword>
<gene>
    <name evidence="4" type="ORF">HC352_08835</name>
</gene>
<dbReference type="EMBL" id="CP050804">
    <property type="protein sequence ID" value="QJC22593.1"/>
    <property type="molecule type" value="Genomic_DNA"/>
</dbReference>
<feature type="region of interest" description="Disordered" evidence="1">
    <location>
        <begin position="1264"/>
        <end position="1292"/>
    </location>
</feature>
<dbReference type="Proteomes" id="UP000502298">
    <property type="component" value="Chromosome"/>
</dbReference>
<feature type="compositionally biased region" description="Basic and acidic residues" evidence="1">
    <location>
        <begin position="1568"/>
        <end position="1593"/>
    </location>
</feature>
<feature type="domain" description="Long Rib" evidence="3">
    <location>
        <begin position="799"/>
        <end position="894"/>
    </location>
</feature>
<proteinExistence type="predicted"/>
<evidence type="ECO:0000313" key="4">
    <source>
        <dbReference type="EMBL" id="QJC22593.1"/>
    </source>
</evidence>
<dbReference type="GO" id="GO:0016020">
    <property type="term" value="C:membrane"/>
    <property type="evidence" value="ECO:0007669"/>
    <property type="project" value="InterPro"/>
</dbReference>
<feature type="domain" description="Long Rib" evidence="3">
    <location>
        <begin position="1168"/>
        <end position="1265"/>
    </location>
</feature>
<sequence>MRGSISVKRWRKPVALLGTVGLLSGMFLSGALSSPSYAATNLLTANQPLASDSDRYLGQEVIESAVANPKDPRTITGTVRIEGSQEGGASTYNISAYKKDQPLEGATVYAQWSDGVSGLLSPIYKTKSDANGVFTIKFEDFFNGFNDRRTFDANAKTAGGGYEKIRIWADAPEGSDLQFFWAYGQSFVPKALIEDSGYGGVGWAPVQHFVEGINVFFSPRPKADDYAGMHKPKSEWKTTNIRDENGFGQLTGKVFWENGGGGAVKLSWENAHLYQRDYDKSIGGQKIVASYLTDHAIDAIIKHFEDVKAVDFPNVQKFRDNKWTVEYEDKLQNWIKDQIKTHPEWIAESVIGTSGTDGKYIVQFNGLYGQWPGNCGNVPAEKCDTVANSPNDGDWNQDKVLKRTQNDKHVNWEWMNVSLVQEDENGEVTLGPVPGVSFRDPWLGGRWSGRYGFVFGNTYTSVEQSNSRAWSAVNYLSDSAGSANFWQNVDFTMSLANPQFAIIDYNTSDRPANPGVTVKTTATGLPPIGNQKYAIKWKAVDVSGKAITVDDKCENLEPSIKGVLPSCDITVPTNATDGTVYTAELYPISDDGTYAEDSRIALDAFIVQRVVQGSKYDELEELKLFPQDGLKVTADSLPNGLTLAEDGTVSGKPSAAGSTTVKLNVEYKVGQETRNTVVYREFIVTDTPLAEGSVGTNYEQAVKPIGFRAPADADDQSTPNVDETSGYTIEGDVTVSDLPEGLTYSNGIISGVPEVENTASEDQPNVRVEYTLRHSNGSSLYVVDMVPLKISKSLITTQWTPAYEPKDVIAGNAMTSTPTFDDVTTADSVEKANAPDGTTFKLADGAPVAASINEATGVVTYTAPADATTESVSVPVIVTYKDGSTDEVNAVFNIKADQDGDGVPDGEDKCPDVAGPAENAGCPWANTLDPKYEDGAGKPGDTVEIAVPTFDKVETADTIETDPAPQNTTYVKGDSAPDGVTVNQDGSISVVVPGDAKPGSTITVPVVVTYPDNSKDHVNVTVTVKQPLVDLETVDGLGDIADQTVTEGTPIAIVHVVPDNKDATIEVTGLPNGVTYNTADKTITGSPKFTDWSDNETERAVEVTVKVTNPNGSTVTKKFTITVKRDSDGDGVPDPKDPANPQDGEDKCPDTPEADKDKVDEHGCTIAQLWSPSYAPKDVIAGQKVTSDPMFDNLQTEEVETGAAPENTKFGLGENPPAGATITMEHGMISYTPPADTPTSPVEVPVKVTYSDGSTAVVNAVFNVKGDSDGDGVPDPKDPANPKPGEDKCANTPAGATVDANGCAVAPTVGDVPEVMGEKGKEITPVVVLVENPGKVTDLVCKAEGLPAGLTVAYDEAKGGCVISGTPTEDTVKDQPFTVTVEFNKPDGDKGAGDPIEETGKVNITLPALDINPDTASKDSDGDGVPDPKDPNDPQPGEDKCANTPAGATVDANGCAVAPTVGDVPEVMGEKGKEITPVVVLVENPGKVTDLVCKAEGLPAGLTVAYDEAKGGCVISGTPTEDTVKDQPFTVTVEFNKPDGDKGAGDPIEETGKVNITLPALDINPDTASKDSDGDGVPDPKDPNDPQPGEDKCANTPAGATVDANGCAVAPTVGDVPEVMGEKGKEITPVVVLVENPGKVTDLVCKAEGLPAGLTVAYDEAKGGCVISGTPTEDTVKDQPFTVTVEFNKPDGDKGAGDPIEETGKVNITLPALDINPDTASKDSDGDGVPDPKDPNDPQPGEDKCADTPKGADVDENGCALAPSVEGDLPTINGQIDTPIKDIVIPIQNPGKATDLVCKAEGLAAGLTIKYVEGKGCVISGTPTETKDGDYTITIESKRPDGDKGANTPIVKDSGKIKITEGPAAPNWEDKTGHAGDEIVVPNIGGDVPGGTTIETEGPGKGMLDKDGSIKVTIDDNAKPGDKIIVTVKDKDGKVIDTVTITVTEKPAAPNWEDTTGKAGDEIVVPNIGGDVPGGTTIETEGPGKGMLDKDGSIKVTIDDNAKPGDKIIVTVKDKDGNVLDTITVTVAETPQAPVVKKSGLAKTGLDLNILALLGLGTVLAGAVAIRRRKES</sequence>
<accession>A0A6H2ENE0</accession>
<feature type="compositionally biased region" description="Basic and acidic residues" evidence="1">
    <location>
        <begin position="1274"/>
        <end position="1289"/>
    </location>
</feature>
<dbReference type="InterPro" id="IPR044055">
    <property type="entry name" value="RibLong"/>
</dbReference>
<feature type="transmembrane region" description="Helical" evidence="2">
    <location>
        <begin position="2048"/>
        <end position="2066"/>
    </location>
</feature>
<keyword evidence="2" id="KW-0472">Membrane</keyword>
<dbReference type="RefSeq" id="WP_168918515.1">
    <property type="nucleotide sequence ID" value="NZ_CP050804.1"/>
</dbReference>
<organism evidence="4 5">
    <name type="scientific">Arcanobacterium buesumense</name>
    <dbReference type="NCBI Taxonomy" id="2722751"/>
    <lineage>
        <taxon>Bacteria</taxon>
        <taxon>Bacillati</taxon>
        <taxon>Actinomycetota</taxon>
        <taxon>Actinomycetes</taxon>
        <taxon>Actinomycetales</taxon>
        <taxon>Actinomycetaceae</taxon>
        <taxon>Arcanobacterium</taxon>
    </lineage>
</organism>
<evidence type="ECO:0000313" key="5">
    <source>
        <dbReference type="Proteomes" id="UP000502298"/>
    </source>
</evidence>
<dbReference type="Gene3D" id="2.60.40.10">
    <property type="entry name" value="Immunoglobulins"/>
    <property type="match status" value="6"/>
</dbReference>
<protein>
    <recommendedName>
        <fullName evidence="3">Long Rib domain-containing protein</fullName>
    </recommendedName>
</protein>
<feature type="domain" description="Long Rib" evidence="3">
    <location>
        <begin position="925"/>
        <end position="1025"/>
    </location>
</feature>
<feature type="compositionally biased region" description="Basic and acidic residues" evidence="1">
    <location>
        <begin position="1720"/>
        <end position="1753"/>
    </location>
</feature>
<dbReference type="Pfam" id="PF05345">
    <property type="entry name" value="He_PIG"/>
    <property type="match status" value="1"/>
</dbReference>
<feature type="region of interest" description="Disordered" evidence="1">
    <location>
        <begin position="1560"/>
        <end position="1598"/>
    </location>
</feature>
<dbReference type="GO" id="GO:0005509">
    <property type="term" value="F:calcium ion binding"/>
    <property type="evidence" value="ECO:0007669"/>
    <property type="project" value="InterPro"/>
</dbReference>
<evidence type="ECO:0000256" key="1">
    <source>
        <dbReference type="SAM" id="MobiDB-lite"/>
    </source>
</evidence>
<keyword evidence="5" id="KW-1185">Reference proteome</keyword>
<dbReference type="Pfam" id="PF18957">
    <property type="entry name" value="RibLong"/>
    <property type="match status" value="3"/>
</dbReference>
<feature type="compositionally biased region" description="Basic and acidic residues" evidence="1">
    <location>
        <begin position="1123"/>
        <end position="1137"/>
    </location>
</feature>
<reference evidence="4 5" key="1">
    <citation type="submission" date="2020-03" db="EMBL/GenBank/DDBJ databases">
        <title>Complete genome of Arcanobacterium buesumensis sp. nov. strain 2701.</title>
        <authorList>
            <person name="Borowiak M."/>
            <person name="Alssahen M."/>
            <person name="Laemmler C."/>
            <person name="Malorny B."/>
            <person name="Hassan A."/>
            <person name="Prenger-Berninghoff E."/>
            <person name="Ploetz M."/>
            <person name="Abdulmawjood A."/>
        </authorList>
    </citation>
    <scope>NUCLEOTIDE SEQUENCE [LARGE SCALE GENOMIC DNA]</scope>
    <source>
        <strain evidence="4 5">2701</strain>
    </source>
</reference>
<feature type="region of interest" description="Disordered" evidence="1">
    <location>
        <begin position="1883"/>
        <end position="1906"/>
    </location>
</feature>
<dbReference type="InterPro" id="IPR015919">
    <property type="entry name" value="Cadherin-like_sf"/>
</dbReference>
<dbReference type="NCBIfam" id="NF038186">
    <property type="entry name" value="YPDG_rpt"/>
    <property type="match status" value="3"/>
</dbReference>
<dbReference type="SUPFAM" id="SSF49313">
    <property type="entry name" value="Cadherin-like"/>
    <property type="match status" value="1"/>
</dbReference>
<evidence type="ECO:0000256" key="2">
    <source>
        <dbReference type="SAM" id="Phobius"/>
    </source>
</evidence>
<feature type="compositionally biased region" description="Basic and acidic residues" evidence="1">
    <location>
        <begin position="1416"/>
        <end position="1441"/>
    </location>
</feature>
<feature type="region of interest" description="Disordered" evidence="1">
    <location>
        <begin position="1403"/>
        <end position="1446"/>
    </location>
</feature>
<dbReference type="GO" id="GO:0005975">
    <property type="term" value="P:carbohydrate metabolic process"/>
    <property type="evidence" value="ECO:0007669"/>
    <property type="project" value="UniProtKB-ARBA"/>
</dbReference>
<feature type="region of interest" description="Disordered" evidence="1">
    <location>
        <begin position="1123"/>
        <end position="1160"/>
    </location>
</feature>
<dbReference type="KEGG" id="arca:HC352_08835"/>